<dbReference type="Proteomes" id="UP001163223">
    <property type="component" value="Chromosome"/>
</dbReference>
<sequence length="498" mass="52558">MTMLDASLVRPFRRTLLRGASALAGALLLTGGTPRAAGQEPPERPSGLVLSALELTGLGEAELAALGVRRHAVAALECPSGRLLAGEAASELSNALLFARRVPPGRYTAFAYEEPDTHGFEDRACLAELRISDAPVLRWELATFDAPDVSGASAAPVASLKAAGSPVGLCDAAVRSAFGFAGFVGILASASPVSKQLSKATADIEVVRELRFSFAPDVNLALFNPPSLYREAFASYWGLDAEGRPARLVIDLGASDGSGANRRLHAGAEPGVPTGATLSALRRTDLSDADLAARRIERRSVSQLACPTGRIVACDPLVGLGDHPPLARSVPTGRHPVRVYIDLDNDWGERVGLAELRLSETPVARWQIALTDESIIPEMVGDMISGYGVDAGTGCFCDEAAQKALADHEDARMNAGETSYGETTLLDAALAMEPAADHRFAFADDLNVALFHSGFGDGYYASYWGFDASGEPARLVTSFGVFEEADARPRIADKEPKQ</sequence>
<name>A0ACD4NPF8_9HYPH</name>
<reference evidence="1" key="1">
    <citation type="submission" date="2022-11" db="EMBL/GenBank/DDBJ databases">
        <title>beta-Carotene-producing bacterium, Jeongeuplla avenae sp. nov., alleviates the salt stress of Arabidopsis seedlings.</title>
        <authorList>
            <person name="Jiang L."/>
            <person name="Lee J."/>
        </authorList>
    </citation>
    <scope>NUCLEOTIDE SEQUENCE</scope>
    <source>
        <strain evidence="1">DY_R2A_6</strain>
    </source>
</reference>
<evidence type="ECO:0000313" key="2">
    <source>
        <dbReference type="Proteomes" id="UP001163223"/>
    </source>
</evidence>
<protein>
    <submittedName>
        <fullName evidence="1">DUF4241 domain-containing protein</fullName>
    </submittedName>
</protein>
<accession>A0ACD4NPF8</accession>
<organism evidence="1 2">
    <name type="scientific">Antarcticirhabdus aurantiaca</name>
    <dbReference type="NCBI Taxonomy" id="2606717"/>
    <lineage>
        <taxon>Bacteria</taxon>
        <taxon>Pseudomonadati</taxon>
        <taxon>Pseudomonadota</taxon>
        <taxon>Alphaproteobacteria</taxon>
        <taxon>Hyphomicrobiales</taxon>
        <taxon>Aurantimonadaceae</taxon>
        <taxon>Antarcticirhabdus</taxon>
    </lineage>
</organism>
<proteinExistence type="predicted"/>
<evidence type="ECO:0000313" key="1">
    <source>
        <dbReference type="EMBL" id="WAJ28679.1"/>
    </source>
</evidence>
<keyword evidence="2" id="KW-1185">Reference proteome</keyword>
<dbReference type="EMBL" id="CP113520">
    <property type="protein sequence ID" value="WAJ28679.1"/>
    <property type="molecule type" value="Genomic_DNA"/>
</dbReference>
<gene>
    <name evidence="1" type="ORF">OXU80_28440</name>
</gene>